<dbReference type="Pfam" id="PF02878">
    <property type="entry name" value="PGM_PMM_I"/>
    <property type="match status" value="1"/>
</dbReference>
<dbReference type="Pfam" id="PF02880">
    <property type="entry name" value="PGM_PMM_III"/>
    <property type="match status" value="1"/>
</dbReference>
<evidence type="ECO:0000256" key="6">
    <source>
        <dbReference type="ARBA" id="ARBA00023235"/>
    </source>
</evidence>
<dbReference type="Pfam" id="PF02879">
    <property type="entry name" value="PGM_PMM_II"/>
    <property type="match status" value="1"/>
</dbReference>
<proteinExistence type="inferred from homology"/>
<dbReference type="InterPro" id="IPR005843">
    <property type="entry name" value="A-D-PHexomutase_C"/>
</dbReference>
<dbReference type="EMBL" id="FNAP01000002">
    <property type="protein sequence ID" value="SDD91017.1"/>
    <property type="molecule type" value="Genomic_DNA"/>
</dbReference>
<dbReference type="InterPro" id="IPR016055">
    <property type="entry name" value="A-D-PHexomutase_a/b/a-I/II/III"/>
</dbReference>
<sequence>MSVAGARHALHPSILREYDIRGILGETLSVADAGAVGRAFGSIVTKDGGTSVCVGRDGRLSSPELEQALVEGLASTGLEVHRIGLGPTPMLYFAVHHLQASAGIMVTGSHNPPDHNGFKMVLNKRPFFGRDIALLGRVAAAGAFSSGRGRVEDTFVTIDYVDRLLEDWDGGDRELTVVWDPGNGAAGAALGALLHGLPGHHIVLNGAVDGTFPAHHPDPTDPATLTQLREAVLEEQADLGIAFDGDGDRIGVVDGKGRILWGDEILALLAEPVLKANPGAPIIADVKASQSLFDRIAELGGRPLMYRTGHSLIKAHMAKVGAPLAGEMTGHIFFADRYFGFDDALYTAVRLLGMIARWPKPLTLALRYDHMPKPVNTPELRFPCPDSVKFEIMDYVKTVLTERQAAFSDVDGVRVNREEGWWLLRASNTQAELVARCESMTQDGLEVLKTDLSDVLGTVGMPVPPALLNARES</sequence>
<evidence type="ECO:0000259" key="11">
    <source>
        <dbReference type="Pfam" id="PF02880"/>
    </source>
</evidence>
<dbReference type="AlphaFoldDB" id="A0A1G6YMX7"/>
<comment type="similarity">
    <text evidence="2 7">Belongs to the phosphohexose mutase family.</text>
</comment>
<evidence type="ECO:0000256" key="4">
    <source>
        <dbReference type="ARBA" id="ARBA00022723"/>
    </source>
</evidence>
<evidence type="ECO:0000259" key="9">
    <source>
        <dbReference type="Pfam" id="PF02878"/>
    </source>
</evidence>
<dbReference type="Gene3D" id="3.40.120.10">
    <property type="entry name" value="Alpha-D-Glucose-1,6-Bisphosphate, subunit A, domain 3"/>
    <property type="match status" value="3"/>
</dbReference>
<dbReference type="SUPFAM" id="SSF55957">
    <property type="entry name" value="Phosphoglucomutase, C-terminal domain"/>
    <property type="match status" value="1"/>
</dbReference>
<dbReference type="CDD" id="cd03089">
    <property type="entry name" value="PMM_PGM"/>
    <property type="match status" value="1"/>
</dbReference>
<accession>A0A1G6YMX7</accession>
<evidence type="ECO:0000256" key="1">
    <source>
        <dbReference type="ARBA" id="ARBA00001946"/>
    </source>
</evidence>
<dbReference type="NCBIfam" id="NF046027">
    <property type="entry name" value="PhglucPhmanMutPgmG"/>
    <property type="match status" value="1"/>
</dbReference>
<dbReference type="RefSeq" id="WP_092782312.1">
    <property type="nucleotide sequence ID" value="NZ_FNAP01000002.1"/>
</dbReference>
<dbReference type="InterPro" id="IPR036900">
    <property type="entry name" value="A-D-PHexomutase_C_sf"/>
</dbReference>
<feature type="domain" description="Alpha-D-phosphohexomutase alpha/beta/alpha" evidence="10">
    <location>
        <begin position="159"/>
        <end position="257"/>
    </location>
</feature>
<dbReference type="InterPro" id="IPR005844">
    <property type="entry name" value="A-D-PHexomutase_a/b/a-I"/>
</dbReference>
<name>A0A1G6YMX7_9PROT</name>
<dbReference type="InterPro" id="IPR005846">
    <property type="entry name" value="A-D-PHexomutase_a/b/a-III"/>
</dbReference>
<dbReference type="STRING" id="69960.SAMN05421720_10249"/>
<comment type="cofactor">
    <cofactor evidence="1">
        <name>Mg(2+)</name>
        <dbReference type="ChEBI" id="CHEBI:18420"/>
    </cofactor>
</comment>
<dbReference type="InterPro" id="IPR005845">
    <property type="entry name" value="A-D-PHexomutase_a/b/a-II"/>
</dbReference>
<dbReference type="InterPro" id="IPR005841">
    <property type="entry name" value="Alpha-D-phosphohexomutase_SF"/>
</dbReference>
<feature type="domain" description="Alpha-D-phosphohexomutase alpha/beta/alpha" evidence="9">
    <location>
        <begin position="15"/>
        <end position="124"/>
    </location>
</feature>
<dbReference type="PANTHER" id="PTHR43771:SF2">
    <property type="entry name" value="PHOSPHOMANNOMUTASE_PHOSPHOGLUCOMUTASE"/>
    <property type="match status" value="1"/>
</dbReference>
<dbReference type="PROSITE" id="PS00710">
    <property type="entry name" value="PGM_PMM"/>
    <property type="match status" value="1"/>
</dbReference>
<keyword evidence="5 7" id="KW-0460">Magnesium</keyword>
<evidence type="ECO:0000256" key="7">
    <source>
        <dbReference type="RuleBase" id="RU004326"/>
    </source>
</evidence>
<keyword evidence="6" id="KW-0413">Isomerase</keyword>
<gene>
    <name evidence="12" type="ORF">SAMN05421720_10249</name>
</gene>
<keyword evidence="3" id="KW-0597">Phosphoprotein</keyword>
<dbReference type="GO" id="GO:0000287">
    <property type="term" value="F:magnesium ion binding"/>
    <property type="evidence" value="ECO:0007669"/>
    <property type="project" value="InterPro"/>
</dbReference>
<dbReference type="InterPro" id="IPR016066">
    <property type="entry name" value="A-D-PHexomutase_CS"/>
</dbReference>
<dbReference type="PANTHER" id="PTHR43771">
    <property type="entry name" value="PHOSPHOMANNOMUTASE"/>
    <property type="match status" value="1"/>
</dbReference>
<dbReference type="GO" id="GO:0005975">
    <property type="term" value="P:carbohydrate metabolic process"/>
    <property type="evidence" value="ECO:0007669"/>
    <property type="project" value="InterPro"/>
</dbReference>
<evidence type="ECO:0000259" key="10">
    <source>
        <dbReference type="Pfam" id="PF02879"/>
    </source>
</evidence>
<feature type="domain" description="Alpha-D-phosphohexomutase alpha/beta/alpha" evidence="11">
    <location>
        <begin position="261"/>
        <end position="363"/>
    </location>
</feature>
<dbReference type="OrthoDB" id="9803322at2"/>
<evidence type="ECO:0000259" key="8">
    <source>
        <dbReference type="Pfam" id="PF00408"/>
    </source>
</evidence>
<dbReference type="SUPFAM" id="SSF53738">
    <property type="entry name" value="Phosphoglucomutase, first 3 domains"/>
    <property type="match status" value="3"/>
</dbReference>
<dbReference type="Proteomes" id="UP000199412">
    <property type="component" value="Unassembled WGS sequence"/>
</dbReference>
<dbReference type="GO" id="GO:0016868">
    <property type="term" value="F:intramolecular phosphotransferase activity"/>
    <property type="evidence" value="ECO:0007669"/>
    <property type="project" value="InterPro"/>
</dbReference>
<evidence type="ECO:0000256" key="3">
    <source>
        <dbReference type="ARBA" id="ARBA00022553"/>
    </source>
</evidence>
<evidence type="ECO:0000313" key="12">
    <source>
        <dbReference type="EMBL" id="SDD91017.1"/>
    </source>
</evidence>
<feature type="domain" description="Alpha-D-phosphohexomutase C-terminal" evidence="8">
    <location>
        <begin position="381"/>
        <end position="452"/>
    </location>
</feature>
<dbReference type="Pfam" id="PF00408">
    <property type="entry name" value="PGM_PMM_IV"/>
    <property type="match status" value="1"/>
</dbReference>
<evidence type="ECO:0000256" key="5">
    <source>
        <dbReference type="ARBA" id="ARBA00022842"/>
    </source>
</evidence>
<keyword evidence="13" id="KW-1185">Reference proteome</keyword>
<dbReference type="Gene3D" id="3.30.310.50">
    <property type="entry name" value="Alpha-D-phosphohexomutase, C-terminal domain"/>
    <property type="match status" value="1"/>
</dbReference>
<evidence type="ECO:0000256" key="2">
    <source>
        <dbReference type="ARBA" id="ARBA00010231"/>
    </source>
</evidence>
<dbReference type="PRINTS" id="PR00509">
    <property type="entry name" value="PGMPMM"/>
</dbReference>
<evidence type="ECO:0000313" key="13">
    <source>
        <dbReference type="Proteomes" id="UP000199412"/>
    </source>
</evidence>
<keyword evidence="4 7" id="KW-0479">Metal-binding</keyword>
<protein>
    <submittedName>
        <fullName evidence="12">Phosphomannomutase</fullName>
    </submittedName>
</protein>
<organism evidence="12 13">
    <name type="scientific">Rhodospira trueperi</name>
    <dbReference type="NCBI Taxonomy" id="69960"/>
    <lineage>
        <taxon>Bacteria</taxon>
        <taxon>Pseudomonadati</taxon>
        <taxon>Pseudomonadota</taxon>
        <taxon>Alphaproteobacteria</taxon>
        <taxon>Rhodospirillales</taxon>
        <taxon>Rhodospirillaceae</taxon>
        <taxon>Rhodospira</taxon>
    </lineage>
</organism>
<reference evidence="12 13" key="1">
    <citation type="submission" date="2016-10" db="EMBL/GenBank/DDBJ databases">
        <authorList>
            <person name="de Groot N.N."/>
        </authorList>
    </citation>
    <scope>NUCLEOTIDE SEQUENCE [LARGE SCALE GENOMIC DNA]</scope>
    <source>
        <strain evidence="12 13">ATCC 700224</strain>
    </source>
</reference>